<dbReference type="HAMAP" id="MF_00020">
    <property type="entry name" value="Acetate_kinase"/>
    <property type="match status" value="1"/>
</dbReference>
<feature type="binding site" evidence="9">
    <location>
        <begin position="327"/>
        <end position="331"/>
    </location>
    <ligand>
        <name>ATP</name>
        <dbReference type="ChEBI" id="CHEBI:30616"/>
    </ligand>
</feature>
<name>A0ABN5H2P0_9FIRM</name>
<evidence type="ECO:0000256" key="10">
    <source>
        <dbReference type="RuleBase" id="RU003835"/>
    </source>
</evidence>
<comment type="subcellular location">
    <subcellularLocation>
        <location evidence="9">Cytoplasm</location>
    </subcellularLocation>
</comment>
<feature type="binding site" evidence="9">
    <location>
        <begin position="207"/>
        <end position="211"/>
    </location>
    <ligand>
        <name>ATP</name>
        <dbReference type="ChEBI" id="CHEBI:30616"/>
    </ligand>
</feature>
<evidence type="ECO:0000313" key="11">
    <source>
        <dbReference type="EMBL" id="AUW94876.1"/>
    </source>
</evidence>
<dbReference type="Gene3D" id="3.30.420.40">
    <property type="match status" value="2"/>
</dbReference>
<comment type="catalytic activity">
    <reaction evidence="9">
        <text>acetate + ATP = acetyl phosphate + ADP</text>
        <dbReference type="Rhea" id="RHEA:11352"/>
        <dbReference type="ChEBI" id="CHEBI:22191"/>
        <dbReference type="ChEBI" id="CHEBI:30089"/>
        <dbReference type="ChEBI" id="CHEBI:30616"/>
        <dbReference type="ChEBI" id="CHEBI:456216"/>
        <dbReference type="EC" id="2.7.2.1"/>
    </reaction>
</comment>
<dbReference type="NCBIfam" id="TIGR00016">
    <property type="entry name" value="ackA"/>
    <property type="match status" value="1"/>
</dbReference>
<keyword evidence="5 9" id="KW-0547">Nucleotide-binding</keyword>
<evidence type="ECO:0000256" key="8">
    <source>
        <dbReference type="ARBA" id="ARBA00022842"/>
    </source>
</evidence>
<dbReference type="Proteomes" id="UP000325292">
    <property type="component" value="Chromosome"/>
</dbReference>
<keyword evidence="6 9" id="KW-0418">Kinase</keyword>
<comment type="subunit">
    <text evidence="9">Homodimer.</text>
</comment>
<feature type="binding site" evidence="9">
    <location>
        <position position="19"/>
    </location>
    <ligand>
        <name>ATP</name>
        <dbReference type="ChEBI" id="CHEBI:30616"/>
    </ligand>
</feature>
<dbReference type="EC" id="2.7.2.1" evidence="9"/>
<keyword evidence="2 9" id="KW-0963">Cytoplasm</keyword>
<comment type="cofactor">
    <cofactor evidence="9">
        <name>Mg(2+)</name>
        <dbReference type="ChEBI" id="CHEBI:18420"/>
    </cofactor>
    <cofactor evidence="9">
        <name>Mn(2+)</name>
        <dbReference type="ChEBI" id="CHEBI:29035"/>
    </cofactor>
    <text evidence="9">Mg(2+). Can also accept Mn(2+).</text>
</comment>
<comment type="function">
    <text evidence="9">Catalyzes the formation of acetyl phosphate from acetate and ATP. Can also catalyze the reverse reaction.</text>
</comment>
<evidence type="ECO:0000256" key="6">
    <source>
        <dbReference type="ARBA" id="ARBA00022777"/>
    </source>
</evidence>
<protein>
    <recommendedName>
        <fullName evidence="9">Acetate kinase</fullName>
        <ecNumber evidence="9">2.7.2.1</ecNumber>
    </recommendedName>
    <alternativeName>
        <fullName evidence="9">Acetokinase</fullName>
    </alternativeName>
</protein>
<feature type="binding site" evidence="9">
    <location>
        <position position="96"/>
    </location>
    <ligand>
        <name>substrate</name>
    </ligand>
</feature>
<dbReference type="PANTHER" id="PTHR21060:SF21">
    <property type="entry name" value="ACETATE KINASE"/>
    <property type="match status" value="1"/>
</dbReference>
<evidence type="ECO:0000256" key="9">
    <source>
        <dbReference type="HAMAP-Rule" id="MF_00020"/>
    </source>
</evidence>
<keyword evidence="7 9" id="KW-0067">ATP-binding</keyword>
<evidence type="ECO:0000313" key="12">
    <source>
        <dbReference type="Proteomes" id="UP000325292"/>
    </source>
</evidence>
<evidence type="ECO:0000256" key="7">
    <source>
        <dbReference type="ARBA" id="ARBA00022840"/>
    </source>
</evidence>
<keyword evidence="4 9" id="KW-0479">Metal-binding</keyword>
<evidence type="ECO:0000256" key="5">
    <source>
        <dbReference type="ARBA" id="ARBA00022741"/>
    </source>
</evidence>
<dbReference type="SUPFAM" id="SSF53067">
    <property type="entry name" value="Actin-like ATPase domain"/>
    <property type="match status" value="2"/>
</dbReference>
<feature type="site" description="Transition state stabilizer" evidence="9">
    <location>
        <position position="240"/>
    </location>
</feature>
<dbReference type="PANTHER" id="PTHR21060">
    <property type="entry name" value="ACETATE KINASE"/>
    <property type="match status" value="1"/>
</dbReference>
<gene>
    <name evidence="9" type="primary">ackA</name>
    <name evidence="11" type="ORF">BXT84_13700</name>
</gene>
<keyword evidence="12" id="KW-1185">Reference proteome</keyword>
<reference evidence="11 12" key="1">
    <citation type="journal article" date="2019" name="Sci. Rep.">
        <title>Sulfobacillus thermotolerans: new insights into resistance and metabolic capacities of acidophilic chemolithotrophs.</title>
        <authorList>
            <person name="Panyushkina A.E."/>
            <person name="Babenko V.V."/>
            <person name="Nikitina A.S."/>
            <person name="Selezneva O.V."/>
            <person name="Tsaplina I.A."/>
            <person name="Letarova M.A."/>
            <person name="Kostryukova E.S."/>
            <person name="Letarov A.V."/>
        </authorList>
    </citation>
    <scope>NUCLEOTIDE SEQUENCE [LARGE SCALE GENOMIC DNA]</scope>
    <source>
        <strain evidence="11 12">Kr1</strain>
    </source>
</reference>
<dbReference type="InterPro" id="IPR004372">
    <property type="entry name" value="Ac/propionate_kinase"/>
</dbReference>
<dbReference type="InterPro" id="IPR023865">
    <property type="entry name" value="Aliphatic_acid_kinase_CS"/>
</dbReference>
<feature type="site" description="Transition state stabilizer" evidence="9">
    <location>
        <position position="184"/>
    </location>
</feature>
<comment type="pathway">
    <text evidence="9">Metabolic intermediate biosynthesis; acetyl-CoA biosynthesis; acetyl-CoA from acetate: step 1/2.</text>
</comment>
<evidence type="ECO:0000256" key="3">
    <source>
        <dbReference type="ARBA" id="ARBA00022679"/>
    </source>
</evidence>
<comment type="caution">
    <text evidence="9">Lacks conserved residue(s) required for the propagation of feature annotation.</text>
</comment>
<dbReference type="PROSITE" id="PS01075">
    <property type="entry name" value="ACETATE_KINASE_1"/>
    <property type="match status" value="1"/>
</dbReference>
<feature type="binding site" evidence="9">
    <location>
        <position position="378"/>
    </location>
    <ligand>
        <name>Mg(2+)</name>
        <dbReference type="ChEBI" id="CHEBI:18420"/>
    </ligand>
</feature>
<dbReference type="PRINTS" id="PR00471">
    <property type="entry name" value="ACETATEKNASE"/>
</dbReference>
<keyword evidence="8 9" id="KW-0460">Magnesium</keyword>
<feature type="active site" description="Proton donor/acceptor" evidence="9">
    <location>
        <position position="153"/>
    </location>
</feature>
<feature type="binding site" evidence="9">
    <location>
        <position position="12"/>
    </location>
    <ligand>
        <name>Mg(2+)</name>
        <dbReference type="ChEBI" id="CHEBI:18420"/>
    </ligand>
</feature>
<organism evidence="11 12">
    <name type="scientific">Sulfobacillus thermotolerans</name>
    <dbReference type="NCBI Taxonomy" id="338644"/>
    <lineage>
        <taxon>Bacteria</taxon>
        <taxon>Bacillati</taxon>
        <taxon>Bacillota</taxon>
        <taxon>Clostridia</taxon>
        <taxon>Eubacteriales</taxon>
        <taxon>Clostridiales Family XVII. Incertae Sedis</taxon>
        <taxon>Sulfobacillus</taxon>
    </lineage>
</organism>
<dbReference type="PIRSF" id="PIRSF000722">
    <property type="entry name" value="Acetate_prop_kin"/>
    <property type="match status" value="1"/>
</dbReference>
<dbReference type="Pfam" id="PF00871">
    <property type="entry name" value="Acetate_kinase"/>
    <property type="match status" value="1"/>
</dbReference>
<accession>A0ABN5H2P0</accession>
<dbReference type="EMBL" id="CP019454">
    <property type="protein sequence ID" value="AUW94876.1"/>
    <property type="molecule type" value="Genomic_DNA"/>
</dbReference>
<comment type="similarity">
    <text evidence="1 9 10">Belongs to the acetokinase family.</text>
</comment>
<sequence length="395" mass="42204">MSTATIPVLALNSGSSSLKFSLYLVNDTGNSQAPHLLADGAVERIGLPDSRMWLKRPGSSPIENSVAIRHHHDAVAAVFSLLSAQGIPSPQAVGHRLVSGGPRYVNHQLITAAFRADIKNYFRFAPLHLPAEVQAIDAVTQHFPDIPQAACFDTAFHQHIPEVAARFPLPQNFWNEGIKKYGFHGLSYEYLVSQLPLNSKERIVAAHLGNGASLAAIQNSRSLDTTMGLTPTGGLIMGTRPGDLDPGVLVYLINEKGYSGAELEHLLDHLSGLLGISGISPDMQTLLASSDPAAQLAIDMFAYSIRKAVAAMAAALGGLDTLIFTGGIGEHAPLIRHKVCEALGFLAMTIDDRANAQNAPVISTPTSPVTVRVIPTNEDIVIVRHTVRLIQNKPA</sequence>
<dbReference type="InterPro" id="IPR043129">
    <property type="entry name" value="ATPase_NBD"/>
</dbReference>
<keyword evidence="3 9" id="KW-0808">Transferase</keyword>
<dbReference type="GO" id="GO:0016301">
    <property type="term" value="F:kinase activity"/>
    <property type="evidence" value="ECO:0007669"/>
    <property type="project" value="UniProtKB-KW"/>
</dbReference>
<dbReference type="InterPro" id="IPR000890">
    <property type="entry name" value="Aliphatic_acid_kin_short-chain"/>
</dbReference>
<evidence type="ECO:0000256" key="4">
    <source>
        <dbReference type="ARBA" id="ARBA00022723"/>
    </source>
</evidence>
<evidence type="ECO:0000256" key="1">
    <source>
        <dbReference type="ARBA" id="ARBA00008748"/>
    </source>
</evidence>
<evidence type="ECO:0000256" key="2">
    <source>
        <dbReference type="ARBA" id="ARBA00022490"/>
    </source>
</evidence>
<proteinExistence type="inferred from homology"/>